<evidence type="ECO:0000256" key="1">
    <source>
        <dbReference type="SAM" id="Phobius"/>
    </source>
</evidence>
<accession>A0A1H0LQZ4</accession>
<evidence type="ECO:0000313" key="7">
    <source>
        <dbReference type="Proteomes" id="UP000460142"/>
    </source>
</evidence>
<dbReference type="EMBL" id="VZPS01000012">
    <property type="protein sequence ID" value="KAB0484021.1"/>
    <property type="molecule type" value="Genomic_DNA"/>
</dbReference>
<dbReference type="EMBL" id="MSTQ01000006">
    <property type="protein sequence ID" value="OLU02963.1"/>
    <property type="molecule type" value="Genomic_DNA"/>
</dbReference>
<dbReference type="OrthoDB" id="7028803at2"/>
<keyword evidence="1" id="KW-0812">Transmembrane</keyword>
<evidence type="ECO:0000313" key="6">
    <source>
        <dbReference type="Proteomes" id="UP000198549"/>
    </source>
</evidence>
<keyword evidence="1" id="KW-0472">Membrane</keyword>
<dbReference type="Proteomes" id="UP000460142">
    <property type="component" value="Unassembled WGS sequence"/>
</dbReference>
<sequence>MELSSFYLTIVSIAVGLVSAASWLRASVIKVSHEKAMKSREKEARKRGEKPNYASVSLDGWDMSATFSAQSKWNATGAFFAAISILLQATVQMLSNF</sequence>
<protein>
    <submittedName>
        <fullName evidence="4">Uncharacterized protein</fullName>
    </submittedName>
</protein>
<keyword evidence="1" id="KW-1133">Transmembrane helix</keyword>
<reference evidence="4 6" key="1">
    <citation type="submission" date="2016-10" db="EMBL/GenBank/DDBJ databases">
        <authorList>
            <person name="de Groot N.N."/>
        </authorList>
    </citation>
    <scope>NUCLEOTIDE SEQUENCE [LARGE SCALE GENOMIC DNA]</scope>
    <source>
        <strain evidence="4 6">BS3776</strain>
    </source>
</reference>
<evidence type="ECO:0000313" key="2">
    <source>
        <dbReference type="EMBL" id="KAB0484021.1"/>
    </source>
</evidence>
<proteinExistence type="predicted"/>
<organism evidence="4 6">
    <name type="scientific">Pseudomonas reinekei</name>
    <dbReference type="NCBI Taxonomy" id="395598"/>
    <lineage>
        <taxon>Bacteria</taxon>
        <taxon>Pseudomonadati</taxon>
        <taxon>Pseudomonadota</taxon>
        <taxon>Gammaproteobacteria</taxon>
        <taxon>Pseudomonadales</taxon>
        <taxon>Pseudomonadaceae</taxon>
        <taxon>Pseudomonas</taxon>
    </lineage>
</organism>
<feature type="transmembrane region" description="Helical" evidence="1">
    <location>
        <begin position="6"/>
        <end position="28"/>
    </location>
</feature>
<dbReference type="AlphaFoldDB" id="A0A1H0LQZ4"/>
<keyword evidence="5" id="KW-1185">Reference proteome</keyword>
<feature type="transmembrane region" description="Helical" evidence="1">
    <location>
        <begin position="73"/>
        <end position="94"/>
    </location>
</feature>
<evidence type="ECO:0000313" key="4">
    <source>
        <dbReference type="EMBL" id="SDO70618.1"/>
    </source>
</evidence>
<dbReference type="Proteomes" id="UP000198549">
    <property type="component" value="Chromosome I"/>
</dbReference>
<evidence type="ECO:0000313" key="5">
    <source>
        <dbReference type="Proteomes" id="UP000186756"/>
    </source>
</evidence>
<reference evidence="3" key="2">
    <citation type="submission" date="2017-01" db="EMBL/GenBank/DDBJ databases">
        <authorList>
            <person name="Mah S.A."/>
            <person name="Swanson W.J."/>
            <person name="Moy G.W."/>
            <person name="Vacquier V.D."/>
        </authorList>
    </citation>
    <scope>NUCLEOTIDE SEQUENCE [LARGE SCALE GENOMIC DNA]</scope>
    <source>
        <strain evidence="3">MT1</strain>
    </source>
</reference>
<dbReference type="RefSeq" id="WP_075946590.1">
    <property type="nucleotide sequence ID" value="NZ_LT629709.1"/>
</dbReference>
<dbReference type="EMBL" id="LT629709">
    <property type="protein sequence ID" value="SDO70618.1"/>
    <property type="molecule type" value="Genomic_DNA"/>
</dbReference>
<gene>
    <name evidence="3" type="ORF">BVK86_11655</name>
    <name evidence="2" type="ORF">F7R15_18515</name>
    <name evidence="4" type="ORF">SAMN04490202_1604</name>
</gene>
<evidence type="ECO:0000313" key="3">
    <source>
        <dbReference type="EMBL" id="OLU02963.1"/>
    </source>
</evidence>
<dbReference type="Proteomes" id="UP000186756">
    <property type="component" value="Unassembled WGS sequence"/>
</dbReference>
<name>A0A1H0LQZ4_PSERE</name>
<reference evidence="2 7" key="4">
    <citation type="submission" date="2019-09" db="EMBL/GenBank/DDBJ databases">
        <title>Draft genome sequences of 48 bacterial type strains from the CCUG.</title>
        <authorList>
            <person name="Tunovic T."/>
            <person name="Pineiro-Iglesias B."/>
            <person name="Unosson C."/>
            <person name="Inganas E."/>
            <person name="Ohlen M."/>
            <person name="Cardew S."/>
            <person name="Jensie-Markopoulos S."/>
            <person name="Salva-Serra F."/>
            <person name="Jaen-Luchoro D."/>
            <person name="Karlsson R."/>
            <person name="Svensson-Stadler L."/>
            <person name="Chun J."/>
            <person name="Moore E."/>
        </authorList>
    </citation>
    <scope>NUCLEOTIDE SEQUENCE [LARGE SCALE GENOMIC DNA]</scope>
    <source>
        <strain evidence="2 7">CCUG 53116</strain>
    </source>
</reference>
<reference evidence="5" key="3">
    <citation type="submission" date="2017-01" db="EMBL/GenBank/DDBJ databases">
        <authorList>
            <person name="Poblete-Castro I."/>
        </authorList>
    </citation>
    <scope>NUCLEOTIDE SEQUENCE [LARGE SCALE GENOMIC DNA]</scope>
    <source>
        <strain evidence="5">DSM 18361 / CCUG 53116 / MT1</strain>
    </source>
</reference>